<evidence type="ECO:0000313" key="1">
    <source>
        <dbReference type="EMBL" id="MBJ6749695.1"/>
    </source>
</evidence>
<dbReference type="PANTHER" id="PTHR40036">
    <property type="entry name" value="MACROCIN O-METHYLTRANSFERASE"/>
    <property type="match status" value="1"/>
</dbReference>
<dbReference type="Pfam" id="PF05711">
    <property type="entry name" value="TylF"/>
    <property type="match status" value="2"/>
</dbReference>
<keyword evidence="1" id="KW-0489">Methyltransferase</keyword>
<dbReference type="Gene3D" id="3.40.50.150">
    <property type="entry name" value="Vaccinia Virus protein VP39"/>
    <property type="match status" value="1"/>
</dbReference>
<dbReference type="EMBL" id="JAEMHL010000002">
    <property type="protein sequence ID" value="MBJ6749695.1"/>
    <property type="molecule type" value="Genomic_DNA"/>
</dbReference>
<keyword evidence="1" id="KW-0808">Transferase</keyword>
<protein>
    <submittedName>
        <fullName evidence="1">Class I SAM-dependent methyltransferase</fullName>
    </submittedName>
</protein>
<gene>
    <name evidence="1" type="ORF">JFN91_05675</name>
</gene>
<accession>A0ABS0YBK1</accession>
<evidence type="ECO:0000313" key="2">
    <source>
        <dbReference type="Proteomes" id="UP000614714"/>
    </source>
</evidence>
<dbReference type="GO" id="GO:0008168">
    <property type="term" value="F:methyltransferase activity"/>
    <property type="evidence" value="ECO:0007669"/>
    <property type="project" value="UniProtKB-KW"/>
</dbReference>
<keyword evidence="2" id="KW-1185">Reference proteome</keyword>
<dbReference type="Proteomes" id="UP000614714">
    <property type="component" value="Unassembled WGS sequence"/>
</dbReference>
<organism evidence="1 2">
    <name type="scientific">Geomonas anaerohicana</name>
    <dbReference type="NCBI Taxonomy" id="2798583"/>
    <lineage>
        <taxon>Bacteria</taxon>
        <taxon>Pseudomonadati</taxon>
        <taxon>Thermodesulfobacteriota</taxon>
        <taxon>Desulfuromonadia</taxon>
        <taxon>Geobacterales</taxon>
        <taxon>Geobacteraceae</taxon>
        <taxon>Geomonas</taxon>
    </lineage>
</organism>
<dbReference type="InterPro" id="IPR029063">
    <property type="entry name" value="SAM-dependent_MTases_sf"/>
</dbReference>
<dbReference type="RefSeq" id="WP_199388216.1">
    <property type="nucleotide sequence ID" value="NZ_JAEMHL010000002.1"/>
</dbReference>
<dbReference type="GO" id="GO:0032259">
    <property type="term" value="P:methylation"/>
    <property type="evidence" value="ECO:0007669"/>
    <property type="project" value="UniProtKB-KW"/>
</dbReference>
<name>A0ABS0YBK1_9BACT</name>
<dbReference type="InterPro" id="IPR008884">
    <property type="entry name" value="TylF_MeTrfase"/>
</dbReference>
<dbReference type="PANTHER" id="PTHR40036:SF1">
    <property type="entry name" value="MACROCIN O-METHYLTRANSFERASE"/>
    <property type="match status" value="1"/>
</dbReference>
<proteinExistence type="predicted"/>
<comment type="caution">
    <text evidence="1">The sequence shown here is derived from an EMBL/GenBank/DDBJ whole genome shotgun (WGS) entry which is preliminary data.</text>
</comment>
<dbReference type="SUPFAM" id="SSF53335">
    <property type="entry name" value="S-adenosyl-L-methionine-dependent methyltransferases"/>
    <property type="match status" value="1"/>
</dbReference>
<reference evidence="1 2" key="1">
    <citation type="submission" date="2020-12" db="EMBL/GenBank/DDBJ databases">
        <title>Geomonas sp. Red421, isolated from paddy soil.</title>
        <authorList>
            <person name="Xu Z."/>
            <person name="Zhang Z."/>
            <person name="Masuda Y."/>
            <person name="Itoh H."/>
            <person name="Senoo K."/>
        </authorList>
    </citation>
    <scope>NUCLEOTIDE SEQUENCE [LARGE SCALE GENOMIC DNA]</scope>
    <source>
        <strain evidence="1 2">Red421</strain>
    </source>
</reference>
<sequence length="258" mass="29075">MLKDALKRALEKSGYQVRKKSPLYRELETEAAAEIATIRPYTMLSQERLLTLYDQVRFCEHTGLPGCYVECGVWKGGSVGLMALANLRYGRTRRMIHLFDSFQEICEPDVLVDGARAVNEVKKHSTGGVSGKLQPLTGIYDSFGGPGTLEGNKDLLEGVIGYDPGFLQYHQGWFQETLPLVKDIGEIAILRLDGDWYASTKVCLEHLYDKVVTGGFIIIDDYGAYDGCRKAVDEFIRDNGIKAYLSYVDMDCRYWIKQ</sequence>